<dbReference type="GO" id="GO:1990131">
    <property type="term" value="C:Gtr1-Gtr2 GTPase complex"/>
    <property type="evidence" value="ECO:0007669"/>
    <property type="project" value="UniProtKB-UniRule"/>
</dbReference>
<evidence type="ECO:0000256" key="3">
    <source>
        <dbReference type="ARBA" id="ARBA00023134"/>
    </source>
</evidence>
<evidence type="ECO:0000313" key="5">
    <source>
        <dbReference type="EMBL" id="GHJ85717.1"/>
    </source>
</evidence>
<dbReference type="PANTHER" id="PTHR11259">
    <property type="entry name" value="RAS-RELATED GTP BINDING RAG/GTR YEAST"/>
    <property type="match status" value="1"/>
</dbReference>
<dbReference type="Pfam" id="PF04670">
    <property type="entry name" value="Gtr1_RagA"/>
    <property type="match status" value="2"/>
</dbReference>
<evidence type="ECO:0000256" key="4">
    <source>
        <dbReference type="RuleBase" id="RU367014"/>
    </source>
</evidence>
<dbReference type="PANTHER" id="PTHR11259:SF2">
    <property type="entry name" value="GH16429P"/>
    <property type="match status" value="1"/>
</dbReference>
<comment type="similarity">
    <text evidence="1 4">Belongs to the GTR/RAG GTP-binding protein family.</text>
</comment>
<evidence type="ECO:0000256" key="1">
    <source>
        <dbReference type="ARBA" id="ARBA00007756"/>
    </source>
</evidence>
<keyword evidence="6" id="KW-1185">Reference proteome</keyword>
<evidence type="ECO:0000256" key="2">
    <source>
        <dbReference type="ARBA" id="ARBA00022741"/>
    </source>
</evidence>
<keyword evidence="3 4" id="KW-0342">GTP-binding</keyword>
<name>A0A8H3TR77_9TREE</name>
<dbReference type="Gene3D" id="3.30.450.190">
    <property type="match status" value="1"/>
</dbReference>
<dbReference type="GO" id="GO:0009267">
    <property type="term" value="P:cellular response to starvation"/>
    <property type="evidence" value="ECO:0007669"/>
    <property type="project" value="TreeGrafter"/>
</dbReference>
<dbReference type="AlphaFoldDB" id="A0A8H3TR77"/>
<dbReference type="GO" id="GO:0010507">
    <property type="term" value="P:negative regulation of autophagy"/>
    <property type="evidence" value="ECO:0007669"/>
    <property type="project" value="TreeGrafter"/>
</dbReference>
<organism evidence="5 6">
    <name type="scientific">Naganishia liquefaciens</name>
    <dbReference type="NCBI Taxonomy" id="104408"/>
    <lineage>
        <taxon>Eukaryota</taxon>
        <taxon>Fungi</taxon>
        <taxon>Dikarya</taxon>
        <taxon>Basidiomycota</taxon>
        <taxon>Agaricomycotina</taxon>
        <taxon>Tremellomycetes</taxon>
        <taxon>Filobasidiales</taxon>
        <taxon>Filobasidiaceae</taxon>
        <taxon>Naganishia</taxon>
    </lineage>
</organism>
<sequence length="382" mass="43307">MASVPERKKILLLGGTKSGKTSIVKTVFDGLNPNRAMWIEMTREIAKTTYDSIIPLEIWDTPGSFDIQKFPIQWKDFAAIVFVIDLTQEDKFQSAVNQMHTIFITAYAHNPRLNFEVFLHKADSVHNDWLGELYREINQRYTDEIWDYDLKDFFPSQGKSGSSSQPSTPSRPNGTTALNAANANIFIEDEDAFLESLMNAARFFMTSVHDSSLQEAWGRVMQSLMGPLYGPIEGLMSTFARTNNLEKAFLFDINAKFNVAADDSITETKNFHLSTDYIGKMLVFQSLFDKLPEARKEARRIAFGEDDEEDAPDDRDVEWPSSAVRLSDGKCLLYWQISKRLALLGAGSAAEYDKMQGMMEFNVVLLRQGLLDMLNASQSYEV</sequence>
<comment type="subunit">
    <text evidence="4">Component of the GSE complex.</text>
</comment>
<dbReference type="Proteomes" id="UP000620104">
    <property type="component" value="Unassembled WGS sequence"/>
</dbReference>
<reference evidence="5" key="1">
    <citation type="submission" date="2020-07" db="EMBL/GenBank/DDBJ databases">
        <title>Draft Genome Sequence of a Deep-Sea Yeast, Naganishia (Cryptococcus) liquefaciens strain N6.</title>
        <authorList>
            <person name="Han Y.W."/>
            <person name="Kajitani R."/>
            <person name="Morimoto H."/>
            <person name="Parhat M."/>
            <person name="Tsubouchi H."/>
            <person name="Bakenova O."/>
            <person name="Ogata M."/>
            <person name="Argunhan B."/>
            <person name="Aoki R."/>
            <person name="Kajiwara S."/>
            <person name="Itoh T."/>
            <person name="Iwasaki H."/>
        </authorList>
    </citation>
    <scope>NUCLEOTIDE SEQUENCE</scope>
    <source>
        <strain evidence="5">N6</strain>
    </source>
</reference>
<comment type="function">
    <text evidence="4">GTPase involved in activation of the TORC1 signaling pathway, which promotes growth and represses autophagy in nutrient-rich conditions.</text>
</comment>
<dbReference type="SUPFAM" id="SSF52540">
    <property type="entry name" value="P-loop containing nucleoside triphosphate hydrolases"/>
    <property type="match status" value="1"/>
</dbReference>
<dbReference type="GO" id="GO:1904263">
    <property type="term" value="P:positive regulation of TORC1 signaling"/>
    <property type="evidence" value="ECO:0007669"/>
    <property type="project" value="TreeGrafter"/>
</dbReference>
<dbReference type="OrthoDB" id="26136at2759"/>
<dbReference type="InterPro" id="IPR027417">
    <property type="entry name" value="P-loop_NTPase"/>
</dbReference>
<gene>
    <name evidence="5" type="ORF">NliqN6_2119</name>
</gene>
<dbReference type="GO" id="GO:0005525">
    <property type="term" value="F:GTP binding"/>
    <property type="evidence" value="ECO:0007669"/>
    <property type="project" value="UniProtKB-UniRule"/>
</dbReference>
<proteinExistence type="inferred from homology"/>
<keyword evidence="2 4" id="KW-0547">Nucleotide-binding</keyword>
<dbReference type="GO" id="GO:0000329">
    <property type="term" value="C:fungal-type vacuole membrane"/>
    <property type="evidence" value="ECO:0007669"/>
    <property type="project" value="TreeGrafter"/>
</dbReference>
<accession>A0A8H3TR77</accession>
<dbReference type="EMBL" id="BLZA01000013">
    <property type="protein sequence ID" value="GHJ85717.1"/>
    <property type="molecule type" value="Genomic_DNA"/>
</dbReference>
<protein>
    <recommendedName>
        <fullName evidence="4">GTP-binding protein</fullName>
    </recommendedName>
</protein>
<evidence type="ECO:0000313" key="6">
    <source>
        <dbReference type="Proteomes" id="UP000620104"/>
    </source>
</evidence>
<dbReference type="Gene3D" id="3.40.50.300">
    <property type="entry name" value="P-loop containing nucleotide triphosphate hydrolases"/>
    <property type="match status" value="1"/>
</dbReference>
<dbReference type="InterPro" id="IPR006762">
    <property type="entry name" value="Gtr1_RagA"/>
</dbReference>
<dbReference type="GO" id="GO:0005634">
    <property type="term" value="C:nucleus"/>
    <property type="evidence" value="ECO:0007669"/>
    <property type="project" value="TreeGrafter"/>
</dbReference>
<dbReference type="GO" id="GO:0003924">
    <property type="term" value="F:GTPase activity"/>
    <property type="evidence" value="ECO:0007669"/>
    <property type="project" value="UniProtKB-UniRule"/>
</dbReference>
<comment type="caution">
    <text evidence="5">The sequence shown here is derived from an EMBL/GenBank/DDBJ whole genome shotgun (WGS) entry which is preliminary data.</text>
</comment>